<evidence type="ECO:0000313" key="3">
    <source>
        <dbReference type="Proteomes" id="UP000717996"/>
    </source>
</evidence>
<feature type="region of interest" description="Disordered" evidence="1">
    <location>
        <begin position="1"/>
        <end position="70"/>
    </location>
</feature>
<gene>
    <name evidence="2" type="ORF">G6F51_014543</name>
</gene>
<dbReference type="Proteomes" id="UP000717996">
    <property type="component" value="Unassembled WGS sequence"/>
</dbReference>
<proteinExistence type="predicted"/>
<reference evidence="2" key="1">
    <citation type="journal article" date="2020" name="Microb. Genom.">
        <title>Genetic diversity of clinical and environmental Mucorales isolates obtained from an investigation of mucormycosis cases among solid organ transplant recipients.</title>
        <authorList>
            <person name="Nguyen M.H."/>
            <person name="Kaul D."/>
            <person name="Muto C."/>
            <person name="Cheng S.J."/>
            <person name="Richter R.A."/>
            <person name="Bruno V.M."/>
            <person name="Liu G."/>
            <person name="Beyhan S."/>
            <person name="Sundermann A.J."/>
            <person name="Mounaud S."/>
            <person name="Pasculle A.W."/>
            <person name="Nierman W.C."/>
            <person name="Driscoll E."/>
            <person name="Cumbie R."/>
            <person name="Clancy C.J."/>
            <person name="Dupont C.L."/>
        </authorList>
    </citation>
    <scope>NUCLEOTIDE SEQUENCE</scope>
    <source>
        <strain evidence="2">GL16</strain>
    </source>
</reference>
<sequence>MVSDSNPWSHGASRPNLAPVPMSPDRSPASSVLLSFSNGGAPGSPSGPPSVLSKDAQSLPDDDTLLGMKR</sequence>
<dbReference type="EMBL" id="JAANIT010011720">
    <property type="protein sequence ID" value="KAG1523179.1"/>
    <property type="molecule type" value="Genomic_DNA"/>
</dbReference>
<evidence type="ECO:0000313" key="2">
    <source>
        <dbReference type="EMBL" id="KAG1523179.1"/>
    </source>
</evidence>
<accession>A0A9P6XM35</accession>
<dbReference type="AlphaFoldDB" id="A0A9P6XM35"/>
<protein>
    <submittedName>
        <fullName evidence="2">Uncharacterized protein</fullName>
    </submittedName>
</protein>
<comment type="caution">
    <text evidence="2">The sequence shown here is derived from an EMBL/GenBank/DDBJ whole genome shotgun (WGS) entry which is preliminary data.</text>
</comment>
<evidence type="ECO:0000256" key="1">
    <source>
        <dbReference type="SAM" id="MobiDB-lite"/>
    </source>
</evidence>
<name>A0A9P6XM35_RHIOR</name>
<organism evidence="2 3">
    <name type="scientific">Rhizopus oryzae</name>
    <name type="common">Mucormycosis agent</name>
    <name type="synonym">Rhizopus arrhizus var. delemar</name>
    <dbReference type="NCBI Taxonomy" id="64495"/>
    <lineage>
        <taxon>Eukaryota</taxon>
        <taxon>Fungi</taxon>
        <taxon>Fungi incertae sedis</taxon>
        <taxon>Mucoromycota</taxon>
        <taxon>Mucoromycotina</taxon>
        <taxon>Mucoromycetes</taxon>
        <taxon>Mucorales</taxon>
        <taxon>Mucorineae</taxon>
        <taxon>Rhizopodaceae</taxon>
        <taxon>Rhizopus</taxon>
    </lineage>
</organism>